<feature type="region of interest" description="Disordered" evidence="1">
    <location>
        <begin position="1"/>
        <end position="24"/>
    </location>
</feature>
<comment type="caution">
    <text evidence="4">The sequence shown here is derived from an EMBL/GenBank/DDBJ whole genome shotgun (WGS) entry which is preliminary data.</text>
</comment>
<dbReference type="PANTHER" id="PTHR43581:SF2">
    <property type="entry name" value="EXCINUCLEASE ATPASE SUBUNIT"/>
    <property type="match status" value="1"/>
</dbReference>
<sequence length="606" mass="67829">MTNPPRKFAHSPFLTSGQNASGRRCGKLGKSISHDRDIIRQTRSFVWRKFTVDTKTKLDKTQESLTVKEWSIPSISGQPVPLLARRKSPTLLLGSNGSGKSALLLWLHANGGELPIVRIVGHRRIWLKTSSPILDPNSIRIRHLSRYRAEPETRISADFEDDEISQTLVKILNNFHDNNNSIASAIHDIKSAADQVPESHFQKLTRIFDAAGLDLRLDWHSSIGIFINRDTEGVDIKVPIRDLSDGEKSALLLGAEIISQPEGTIFLIDEPERHLHKNITSKLVLELIKARQDCAFIISSHDERLAEDFLHLGYTLLVSSGVKWENSSPVRWSLKKVEKPQFEAIPESSLRAILGGRQKIIFVEGQGTSLDKRLYEALYPGFRVVPSGSCRNVIASTKGIAHSKDHHWLTAMAILDRDSRDEFQVERLQSESIQVLSVEEVESVLYSKTAVYEMSQILEKNFGSSVSSAINRVELKLENLFSDESALTRLAKTTAEKQFHHSALDSLTSIALSDTDSDDVTLKLNNPLPKVLDNLNALVANQEWWTIVESYPVRDLGVPKQICDALGINETRYVGALLKRIQDYPDFKMKIFHIAGLDPSACSQSG</sequence>
<dbReference type="SUPFAM" id="SSF52540">
    <property type="entry name" value="P-loop containing nucleoside triphosphate hydrolases"/>
    <property type="match status" value="1"/>
</dbReference>
<accession>A0A553FMW8</accession>
<dbReference type="InterPro" id="IPR003959">
    <property type="entry name" value="ATPase_AAA_core"/>
</dbReference>
<feature type="domain" description="ATPase AAA-type core" evidence="2">
    <location>
        <begin position="202"/>
        <end position="304"/>
    </location>
</feature>
<protein>
    <submittedName>
        <fullName evidence="4">ATP-binding protein</fullName>
    </submittedName>
</protein>
<dbReference type="InterPro" id="IPR029492">
    <property type="entry name" value="DUF4435"/>
</dbReference>
<evidence type="ECO:0000259" key="3">
    <source>
        <dbReference type="Pfam" id="PF14491"/>
    </source>
</evidence>
<dbReference type="Proteomes" id="UP000320443">
    <property type="component" value="Unassembled WGS sequence"/>
</dbReference>
<dbReference type="PANTHER" id="PTHR43581">
    <property type="entry name" value="ATP/GTP PHOSPHATASE"/>
    <property type="match status" value="1"/>
</dbReference>
<dbReference type="Gene3D" id="3.40.50.300">
    <property type="entry name" value="P-loop containing nucleotide triphosphate hydrolases"/>
    <property type="match status" value="1"/>
</dbReference>
<keyword evidence="4" id="KW-0067">ATP-binding</keyword>
<dbReference type="InterPro" id="IPR027417">
    <property type="entry name" value="P-loop_NTPase"/>
</dbReference>
<reference evidence="4 5" key="1">
    <citation type="submission" date="2019-07" db="EMBL/GenBank/DDBJ databases">
        <title>Draft genome of C. aurimucosum strain 2274.</title>
        <authorList>
            <person name="Pacheco L.G.C."/>
            <person name="Aguiar E.R.G.R."/>
            <person name="Santos C.S."/>
            <person name="Rocha D.J.P.G."/>
            <person name="Sant'Anna L.O."/>
            <person name="Mattos-Guaraldi A.L."/>
            <person name="Santos L.S."/>
        </authorList>
    </citation>
    <scope>NUCLEOTIDE SEQUENCE [LARGE SCALE GENOMIC DNA]</scope>
    <source>
        <strain evidence="4 5">2274</strain>
    </source>
</reference>
<feature type="domain" description="DUF4435" evidence="3">
    <location>
        <begin position="360"/>
        <end position="452"/>
    </location>
</feature>
<evidence type="ECO:0000256" key="1">
    <source>
        <dbReference type="SAM" id="MobiDB-lite"/>
    </source>
</evidence>
<gene>
    <name evidence="4" type="ORF">FNY97_12755</name>
</gene>
<evidence type="ECO:0000313" key="4">
    <source>
        <dbReference type="EMBL" id="TRX58593.1"/>
    </source>
</evidence>
<dbReference type="Pfam" id="PF14491">
    <property type="entry name" value="DUF4435"/>
    <property type="match status" value="1"/>
</dbReference>
<evidence type="ECO:0000259" key="2">
    <source>
        <dbReference type="Pfam" id="PF13304"/>
    </source>
</evidence>
<dbReference type="EMBL" id="VKDK01000032">
    <property type="protein sequence ID" value="TRX58593.1"/>
    <property type="molecule type" value="Genomic_DNA"/>
</dbReference>
<name>A0A553FMW8_9CORY</name>
<proteinExistence type="predicted"/>
<keyword evidence="5" id="KW-1185">Reference proteome</keyword>
<dbReference type="InterPro" id="IPR051396">
    <property type="entry name" value="Bact_Antivir_Def_Nuclease"/>
</dbReference>
<dbReference type="AlphaFoldDB" id="A0A553FMW8"/>
<dbReference type="GO" id="GO:0005524">
    <property type="term" value="F:ATP binding"/>
    <property type="evidence" value="ECO:0007669"/>
    <property type="project" value="UniProtKB-KW"/>
</dbReference>
<organism evidence="4 5">
    <name type="scientific">Corynebacterium hiratae</name>
    <dbReference type="NCBI Taxonomy" id="3139423"/>
    <lineage>
        <taxon>Bacteria</taxon>
        <taxon>Bacillati</taxon>
        <taxon>Actinomycetota</taxon>
        <taxon>Actinomycetes</taxon>
        <taxon>Mycobacteriales</taxon>
        <taxon>Corynebacteriaceae</taxon>
        <taxon>Corynebacterium</taxon>
    </lineage>
</organism>
<dbReference type="GO" id="GO:0016887">
    <property type="term" value="F:ATP hydrolysis activity"/>
    <property type="evidence" value="ECO:0007669"/>
    <property type="project" value="InterPro"/>
</dbReference>
<evidence type="ECO:0000313" key="5">
    <source>
        <dbReference type="Proteomes" id="UP000320443"/>
    </source>
</evidence>
<keyword evidence="4" id="KW-0547">Nucleotide-binding</keyword>
<dbReference type="Pfam" id="PF13304">
    <property type="entry name" value="AAA_21"/>
    <property type="match status" value="1"/>
</dbReference>